<sequence>MQTTSTISKRIQNFTSSGSEQLDDYLKSTHVLNQQNPKNLPIFFIPLNEFEKINLLRRGGEGLIYTANWKAGVNGSGPERVVLKKLLGLCRPNTEETKELSSKGSIFGVLPYVAPEVLSNNFYGPEADIYGFSIVAWEILSGKRPYDNLSHDFDLVQLVINGLRPPPVNGVPLQLWNLIQSCWNGDHTQRPTAKELYAKFVKWLLIDKIYEKWDNDSNNEIVENNTSIVCDDDNFSSNHFLSSTLYDTSSCISSMQTSSVISNTVDNLDTRQIDLTIPNCLNESQVINIQNF</sequence>
<gene>
    <name evidence="2" type="ORF">FCALED_LOCUS10938</name>
</gene>
<dbReference type="GO" id="GO:0004672">
    <property type="term" value="F:protein kinase activity"/>
    <property type="evidence" value="ECO:0007669"/>
    <property type="project" value="InterPro"/>
</dbReference>
<dbReference type="InterPro" id="IPR011009">
    <property type="entry name" value="Kinase-like_dom_sf"/>
</dbReference>
<dbReference type="PANTHER" id="PTHR45756:SF1">
    <property type="entry name" value="PROTEIN KINASE DOMAIN CONTAINING PROTEIN"/>
    <property type="match status" value="1"/>
</dbReference>
<keyword evidence="3" id="KW-1185">Reference proteome</keyword>
<accession>A0A9N9DPD8</accession>
<organism evidence="2 3">
    <name type="scientific">Funneliformis caledonium</name>
    <dbReference type="NCBI Taxonomy" id="1117310"/>
    <lineage>
        <taxon>Eukaryota</taxon>
        <taxon>Fungi</taxon>
        <taxon>Fungi incertae sedis</taxon>
        <taxon>Mucoromycota</taxon>
        <taxon>Glomeromycotina</taxon>
        <taxon>Glomeromycetes</taxon>
        <taxon>Glomerales</taxon>
        <taxon>Glomeraceae</taxon>
        <taxon>Funneliformis</taxon>
    </lineage>
</organism>
<name>A0A9N9DPD8_9GLOM</name>
<dbReference type="PANTHER" id="PTHR45756">
    <property type="entry name" value="PALMITOYLTRANSFERASE"/>
    <property type="match status" value="1"/>
</dbReference>
<dbReference type="InterPro" id="IPR053215">
    <property type="entry name" value="TKL_Ser/Thr_kinase"/>
</dbReference>
<proteinExistence type="predicted"/>
<protein>
    <submittedName>
        <fullName evidence="2">13735_t:CDS:1</fullName>
    </submittedName>
</protein>
<reference evidence="2" key="1">
    <citation type="submission" date="2021-06" db="EMBL/GenBank/DDBJ databases">
        <authorList>
            <person name="Kallberg Y."/>
            <person name="Tangrot J."/>
            <person name="Rosling A."/>
        </authorList>
    </citation>
    <scope>NUCLEOTIDE SEQUENCE</scope>
    <source>
        <strain evidence="2">UK204</strain>
    </source>
</reference>
<dbReference type="InterPro" id="IPR000719">
    <property type="entry name" value="Prot_kinase_dom"/>
</dbReference>
<comment type="caution">
    <text evidence="2">The sequence shown here is derived from an EMBL/GenBank/DDBJ whole genome shotgun (WGS) entry which is preliminary data.</text>
</comment>
<dbReference type="InterPro" id="IPR001245">
    <property type="entry name" value="Ser-Thr/Tyr_kinase_cat_dom"/>
</dbReference>
<dbReference type="AlphaFoldDB" id="A0A9N9DPD8"/>
<evidence type="ECO:0000313" key="3">
    <source>
        <dbReference type="Proteomes" id="UP000789570"/>
    </source>
</evidence>
<dbReference type="SUPFAM" id="SSF56112">
    <property type="entry name" value="Protein kinase-like (PK-like)"/>
    <property type="match status" value="1"/>
</dbReference>
<evidence type="ECO:0000313" key="2">
    <source>
        <dbReference type="EMBL" id="CAG8648499.1"/>
    </source>
</evidence>
<dbReference type="Gene3D" id="1.10.510.10">
    <property type="entry name" value="Transferase(Phosphotransferase) domain 1"/>
    <property type="match status" value="1"/>
</dbReference>
<dbReference type="EMBL" id="CAJVPQ010004291">
    <property type="protein sequence ID" value="CAG8648499.1"/>
    <property type="molecule type" value="Genomic_DNA"/>
</dbReference>
<dbReference type="PROSITE" id="PS50011">
    <property type="entry name" value="PROTEIN_KINASE_DOM"/>
    <property type="match status" value="1"/>
</dbReference>
<feature type="domain" description="Protein kinase" evidence="1">
    <location>
        <begin position="1"/>
        <end position="204"/>
    </location>
</feature>
<dbReference type="Pfam" id="PF07714">
    <property type="entry name" value="PK_Tyr_Ser-Thr"/>
    <property type="match status" value="1"/>
</dbReference>
<dbReference type="OrthoDB" id="544350at2759"/>
<evidence type="ECO:0000259" key="1">
    <source>
        <dbReference type="PROSITE" id="PS50011"/>
    </source>
</evidence>
<dbReference type="GO" id="GO:0005524">
    <property type="term" value="F:ATP binding"/>
    <property type="evidence" value="ECO:0007669"/>
    <property type="project" value="InterPro"/>
</dbReference>
<dbReference type="Proteomes" id="UP000789570">
    <property type="component" value="Unassembled WGS sequence"/>
</dbReference>